<organism evidence="2 3">
    <name type="scientific">Fistulina hepatica ATCC 64428</name>
    <dbReference type="NCBI Taxonomy" id="1128425"/>
    <lineage>
        <taxon>Eukaryota</taxon>
        <taxon>Fungi</taxon>
        <taxon>Dikarya</taxon>
        <taxon>Basidiomycota</taxon>
        <taxon>Agaricomycotina</taxon>
        <taxon>Agaricomycetes</taxon>
        <taxon>Agaricomycetidae</taxon>
        <taxon>Agaricales</taxon>
        <taxon>Fistulinaceae</taxon>
        <taxon>Fistulina</taxon>
    </lineage>
</organism>
<feature type="region of interest" description="Disordered" evidence="1">
    <location>
        <begin position="389"/>
        <end position="516"/>
    </location>
</feature>
<evidence type="ECO:0000256" key="1">
    <source>
        <dbReference type="SAM" id="MobiDB-lite"/>
    </source>
</evidence>
<feature type="compositionally biased region" description="Polar residues" evidence="1">
    <location>
        <begin position="266"/>
        <end position="275"/>
    </location>
</feature>
<feature type="region of interest" description="Disordered" evidence="1">
    <location>
        <begin position="235"/>
        <end position="289"/>
    </location>
</feature>
<feature type="region of interest" description="Disordered" evidence="1">
    <location>
        <begin position="724"/>
        <end position="744"/>
    </location>
</feature>
<feature type="region of interest" description="Disordered" evidence="1">
    <location>
        <begin position="302"/>
        <end position="333"/>
    </location>
</feature>
<feature type="region of interest" description="Disordered" evidence="1">
    <location>
        <begin position="617"/>
        <end position="708"/>
    </location>
</feature>
<keyword evidence="3" id="KW-1185">Reference proteome</keyword>
<accession>A0A0D7AIZ0</accession>
<evidence type="ECO:0000313" key="3">
    <source>
        <dbReference type="Proteomes" id="UP000054144"/>
    </source>
</evidence>
<evidence type="ECO:0000313" key="2">
    <source>
        <dbReference type="EMBL" id="KIY51266.1"/>
    </source>
</evidence>
<feature type="region of interest" description="Disordered" evidence="1">
    <location>
        <begin position="159"/>
        <end position="185"/>
    </location>
</feature>
<feature type="compositionally biased region" description="Polar residues" evidence="1">
    <location>
        <begin position="479"/>
        <end position="489"/>
    </location>
</feature>
<feature type="compositionally biased region" description="Basic residues" evidence="1">
    <location>
        <begin position="439"/>
        <end position="449"/>
    </location>
</feature>
<feature type="compositionally biased region" description="Acidic residues" evidence="1">
    <location>
        <begin position="724"/>
        <end position="733"/>
    </location>
</feature>
<gene>
    <name evidence="2" type="ORF">FISHEDRAFT_70907</name>
</gene>
<dbReference type="AlphaFoldDB" id="A0A0D7AIZ0"/>
<sequence length="813" mass="89409">MSASLSSEPSSRQWWSKSKDSSRRVFASEKHSSSTKLNTLVHAIGLKSKKPPALAIQDHPSPPSTPQTSSHPAFQRPPSKSVSSSTRSHADSNEPRTPADLYHGSGERRGSLLTLSDMDPFAARGIVVPHSPSDPNRLSAYSNISIHDFIPAKKNEPSAYDRTSYASSSSLHHTPDLSPVSTTDSHQRKVAYVASSSGVTLSSHRVYRASLNRHASVVSSESTTSTWENLHNLAGTSADVERSRSSRQMSDPRLLQRAQMRPRGNTDASTRSRSFSHNEDPSVPVLRSPVRLNLSSPRVVVRQPSATRIGQLTPAPSSPPAQNLPAPPFRPSVDDDIDFALEHIASPSSSTVSLTSLGSSKEVYSRRDMMHRMIESTFTSTTLEHAWDQDSTHTSKSAHIPPTSPRTLKKSISHQTLTKKNPRHQLTPPRDETPERQPRKQRSFHHGRLPKTPIALSSHSSDSNAQPRQSPLSVVETAPSPQSVRNSSSGRKRLFSGSYRRPATSPAMHGDDDNRSVFSLPLEHERQRQPMTLRSSFWEEPVTTPPKARPESTQEYVPQHIMSPADMLKVEERLEMEKTNPALQRPRAGSIMSTSTFALDRDDESLIVGTVGNSRRDSVIPPRRNSLVGKSVLSPGQRPSTLAQHITPGPVRDDDLYLSPQSLPPPPRRFRPSLGSTTKSRDVFPAPSFSPSSQEDTFTPLPPPPRKLASAKRHLLMRKPSFLDIDDETDPEMDAPSARLEPVTRSRDGAKVMGIDTSTIDHIFGGDGFVGNKTAFPDDGLHYASNGRLVSFAGSDSFLDLARESFDTERNDD</sequence>
<feature type="compositionally biased region" description="Polar residues" evidence="1">
    <location>
        <begin position="455"/>
        <end position="472"/>
    </location>
</feature>
<reference evidence="2 3" key="1">
    <citation type="journal article" date="2015" name="Fungal Genet. Biol.">
        <title>Evolution of novel wood decay mechanisms in Agaricales revealed by the genome sequences of Fistulina hepatica and Cylindrobasidium torrendii.</title>
        <authorList>
            <person name="Floudas D."/>
            <person name="Held B.W."/>
            <person name="Riley R."/>
            <person name="Nagy L.G."/>
            <person name="Koehler G."/>
            <person name="Ransdell A.S."/>
            <person name="Younus H."/>
            <person name="Chow J."/>
            <person name="Chiniquy J."/>
            <person name="Lipzen A."/>
            <person name="Tritt A."/>
            <person name="Sun H."/>
            <person name="Haridas S."/>
            <person name="LaButti K."/>
            <person name="Ohm R.A."/>
            <person name="Kues U."/>
            <person name="Blanchette R.A."/>
            <person name="Grigoriev I.V."/>
            <person name="Minto R.E."/>
            <person name="Hibbett D.S."/>
        </authorList>
    </citation>
    <scope>NUCLEOTIDE SEQUENCE [LARGE SCALE GENOMIC DNA]</scope>
    <source>
        <strain evidence="2 3">ATCC 64428</strain>
    </source>
</reference>
<dbReference type="EMBL" id="KN881666">
    <property type="protein sequence ID" value="KIY51266.1"/>
    <property type="molecule type" value="Genomic_DNA"/>
</dbReference>
<feature type="region of interest" description="Disordered" evidence="1">
    <location>
        <begin position="1"/>
        <end position="112"/>
    </location>
</feature>
<feature type="compositionally biased region" description="Polar residues" evidence="1">
    <location>
        <begin position="1"/>
        <end position="16"/>
    </location>
</feature>
<protein>
    <submittedName>
        <fullName evidence="2">Uncharacterized protein</fullName>
    </submittedName>
</protein>
<dbReference type="Proteomes" id="UP000054144">
    <property type="component" value="Unassembled WGS sequence"/>
</dbReference>
<feature type="compositionally biased region" description="Basic and acidic residues" evidence="1">
    <location>
        <begin position="429"/>
        <end position="438"/>
    </location>
</feature>
<proteinExistence type="predicted"/>
<dbReference type="OrthoDB" id="3195323at2759"/>
<feature type="compositionally biased region" description="Basic and acidic residues" evidence="1">
    <location>
        <begin position="17"/>
        <end position="32"/>
    </location>
</feature>
<name>A0A0D7AIZ0_9AGAR</name>